<sequence>MALSPSSLSLHAFSRTDVQDVLDAAQITAGSFYSDTPCLRDQLQELFRDGVEECNSRQVDPIQLLHQTMFTERMILDAYNKHRLGNAVTPFNARVIQPENAVEYNDEENIPEALEYFPLRAEVSKRGIDVQAPPIYQHEGTAGENQRNTGKPISRAFKVADSPDTKTRPRIIRKKAVDKVAPVAGKKLTGFGSPSYNKLRDAPSPWLLLPSGNLTMAETTAFLPQAIKSFDVMDRFLFNGAFATTLAEMINHYRTMPNGPIINNTVYRMMKGSMDNHAKKDERYEKWTVTKHITIERPVGFDPTSVDVSSFRAPENHNARELAAAAKSSPPTLLFRDMANGVKIMPSGFDALDLTRCIEYCLQNKNEDWCYPQDFSGLVDRLGGPAAVHREHQDDAAIRRHTSDKKLTNAKRAGARDRDSHGRLLKQRKGFLDDFEEEEFVKRESDEDMSDPDFDALDGEEDYIAPTKKGSKRTRSPSTESSEEDPTPQPRKTLKRKRTIFLDDSDEEDALLPSRSSKRTKKSPPKARAPRSRKPVPSRLREAILPQDIESGSDSDVYVGPKQKNVHVATRASGRSQRYKGSYNVNEAFEVGGEENEEMDIDSQHQDDEDDASPPPKR</sequence>
<feature type="compositionally biased region" description="Acidic residues" evidence="1">
    <location>
        <begin position="446"/>
        <end position="463"/>
    </location>
</feature>
<keyword evidence="3" id="KW-1185">Reference proteome</keyword>
<evidence type="ECO:0000313" key="3">
    <source>
        <dbReference type="Proteomes" id="UP000249619"/>
    </source>
</evidence>
<organism evidence="2 3">
    <name type="scientific">Stemphylium lycopersici</name>
    <name type="common">Tomato gray leaf spot disease fungus</name>
    <name type="synonym">Thyrospora lycopersici</name>
    <dbReference type="NCBI Taxonomy" id="183478"/>
    <lineage>
        <taxon>Eukaryota</taxon>
        <taxon>Fungi</taxon>
        <taxon>Dikarya</taxon>
        <taxon>Ascomycota</taxon>
        <taxon>Pezizomycotina</taxon>
        <taxon>Dothideomycetes</taxon>
        <taxon>Pleosporomycetidae</taxon>
        <taxon>Pleosporales</taxon>
        <taxon>Pleosporineae</taxon>
        <taxon>Pleosporaceae</taxon>
        <taxon>Stemphylium</taxon>
    </lineage>
</organism>
<proteinExistence type="predicted"/>
<feature type="compositionally biased region" description="Basic and acidic residues" evidence="1">
    <location>
        <begin position="389"/>
        <end position="398"/>
    </location>
</feature>
<evidence type="ECO:0000313" key="2">
    <source>
        <dbReference type="EMBL" id="RAR14124.1"/>
    </source>
</evidence>
<dbReference type="Proteomes" id="UP000249619">
    <property type="component" value="Unassembled WGS sequence"/>
</dbReference>
<evidence type="ECO:0000256" key="1">
    <source>
        <dbReference type="SAM" id="MobiDB-lite"/>
    </source>
</evidence>
<name>A0A364N9U8_STELY</name>
<feature type="region of interest" description="Disordered" evidence="1">
    <location>
        <begin position="592"/>
        <end position="618"/>
    </location>
</feature>
<protein>
    <submittedName>
        <fullName evidence="2">Uncharacterized protein</fullName>
    </submittedName>
</protein>
<gene>
    <name evidence="2" type="ORF">DDE83_002542</name>
</gene>
<dbReference type="EMBL" id="QGDH01000026">
    <property type="protein sequence ID" value="RAR14124.1"/>
    <property type="molecule type" value="Genomic_DNA"/>
</dbReference>
<comment type="caution">
    <text evidence="2">The sequence shown here is derived from an EMBL/GenBank/DDBJ whole genome shotgun (WGS) entry which is preliminary data.</text>
</comment>
<feature type="compositionally biased region" description="Acidic residues" evidence="1">
    <location>
        <begin position="592"/>
        <end position="612"/>
    </location>
</feature>
<feature type="compositionally biased region" description="Basic residues" evidence="1">
    <location>
        <begin position="516"/>
        <end position="536"/>
    </location>
</feature>
<accession>A0A364N9U8</accession>
<reference evidence="3" key="1">
    <citation type="submission" date="2018-05" db="EMBL/GenBank/DDBJ databases">
        <title>Draft genome sequence of Stemphylium lycopersici strain CIDEFI 213.</title>
        <authorList>
            <person name="Medina R."/>
            <person name="Franco M.E.E."/>
            <person name="Lucentini C.G."/>
            <person name="Saparrat M.C.N."/>
            <person name="Balatti P.A."/>
        </authorList>
    </citation>
    <scope>NUCLEOTIDE SEQUENCE [LARGE SCALE GENOMIC DNA]</scope>
    <source>
        <strain evidence="3">CIDEFI 213</strain>
    </source>
</reference>
<feature type="region of interest" description="Disordered" evidence="1">
    <location>
        <begin position="389"/>
        <end position="425"/>
    </location>
</feature>
<dbReference type="AlphaFoldDB" id="A0A364N9U8"/>
<feature type="region of interest" description="Disordered" evidence="1">
    <location>
        <begin position="440"/>
        <end position="562"/>
    </location>
</feature>